<dbReference type="InterPro" id="IPR033369">
    <property type="entry name" value="C19orf12"/>
</dbReference>
<dbReference type="FunCoup" id="A0A6P8IAX7">
    <property type="interactions" value="716"/>
</dbReference>
<organism evidence="2 3">
    <name type="scientific">Actinia tenebrosa</name>
    <name type="common">Australian red waratah sea anemone</name>
    <dbReference type="NCBI Taxonomy" id="6105"/>
    <lineage>
        <taxon>Eukaryota</taxon>
        <taxon>Metazoa</taxon>
        <taxon>Cnidaria</taxon>
        <taxon>Anthozoa</taxon>
        <taxon>Hexacorallia</taxon>
        <taxon>Actiniaria</taxon>
        <taxon>Actiniidae</taxon>
        <taxon>Actinia</taxon>
    </lineage>
</organism>
<dbReference type="Proteomes" id="UP000515163">
    <property type="component" value="Unplaced"/>
</dbReference>
<dbReference type="RefSeq" id="XP_031565343.1">
    <property type="nucleotide sequence ID" value="XM_031709483.1"/>
</dbReference>
<dbReference type="PANTHER" id="PTHR31493:SF1">
    <property type="entry name" value="PROTEIN C19ORF12"/>
    <property type="match status" value="1"/>
</dbReference>
<dbReference type="PANTHER" id="PTHR31493">
    <property type="entry name" value="NAZO FAMILY MEMBER"/>
    <property type="match status" value="1"/>
</dbReference>
<dbReference type="AlphaFoldDB" id="A0A6P8IAX7"/>
<evidence type="ECO:0000256" key="1">
    <source>
        <dbReference type="ARBA" id="ARBA00029457"/>
    </source>
</evidence>
<proteinExistence type="inferred from homology"/>
<reference evidence="3" key="1">
    <citation type="submission" date="2025-08" db="UniProtKB">
        <authorList>
            <consortium name="RefSeq"/>
        </authorList>
    </citation>
    <scope>IDENTIFICATION</scope>
    <source>
        <tissue evidence="3">Tentacle</tissue>
    </source>
</reference>
<keyword evidence="2" id="KW-1185">Reference proteome</keyword>
<dbReference type="Pfam" id="PF20721">
    <property type="entry name" value="C19orf12"/>
    <property type="match status" value="1"/>
</dbReference>
<dbReference type="OrthoDB" id="5976774at2759"/>
<dbReference type="KEGG" id="aten:116300593"/>
<protein>
    <submittedName>
        <fullName evidence="3">Protein C19orf12 homolog</fullName>
    </submittedName>
</protein>
<comment type="similarity">
    <text evidence="1">Belongs to the C19orf12 family.</text>
</comment>
<name>A0A6P8IAX7_ACTTE</name>
<evidence type="ECO:0000313" key="3">
    <source>
        <dbReference type="RefSeq" id="XP_031565343.1"/>
    </source>
</evidence>
<sequence>MPISQYDLQRVIAVLADEEELKATVKGSLKGGLLAGITTTLGGLVFGPPGLMVGGMIGGALAYNTAEDFKPVSHIIKDLNAYEIQLLYDYMKDIIDNLTVDDYVSLMALISGGPGLLLRTQLIDRTVDFLRSQLKVQLITST</sequence>
<accession>A0A6P8IAX7</accession>
<dbReference type="InParanoid" id="A0A6P8IAX7"/>
<dbReference type="GeneID" id="116300593"/>
<evidence type="ECO:0000313" key="2">
    <source>
        <dbReference type="Proteomes" id="UP000515163"/>
    </source>
</evidence>
<gene>
    <name evidence="3" type="primary">LOC116300593</name>
</gene>